<protein>
    <recommendedName>
        <fullName evidence="2">Transglutaminase-like domain-containing protein</fullName>
    </recommendedName>
</protein>
<feature type="region of interest" description="Disordered" evidence="1">
    <location>
        <begin position="1"/>
        <end position="24"/>
    </location>
</feature>
<dbReference type="Pfam" id="PF01841">
    <property type="entry name" value="Transglut_core"/>
    <property type="match status" value="1"/>
</dbReference>
<proteinExistence type="predicted"/>
<dbReference type="EMBL" id="CP012670">
    <property type="protein sequence ID" value="AUX21105.1"/>
    <property type="molecule type" value="Genomic_DNA"/>
</dbReference>
<dbReference type="RefSeq" id="WP_129346468.1">
    <property type="nucleotide sequence ID" value="NZ_CP012670.1"/>
</dbReference>
<gene>
    <name evidence="3" type="ORF">SOCEGT47_015830</name>
</gene>
<dbReference type="SUPFAM" id="SSF54001">
    <property type="entry name" value="Cysteine proteinases"/>
    <property type="match status" value="1"/>
</dbReference>
<dbReference type="Gene3D" id="3.10.620.30">
    <property type="match status" value="1"/>
</dbReference>
<dbReference type="OrthoDB" id="5516740at2"/>
<dbReference type="InterPro" id="IPR038765">
    <property type="entry name" value="Papain-like_cys_pep_sf"/>
</dbReference>
<feature type="region of interest" description="Disordered" evidence="1">
    <location>
        <begin position="72"/>
        <end position="132"/>
    </location>
</feature>
<evidence type="ECO:0000313" key="4">
    <source>
        <dbReference type="Proteomes" id="UP000295781"/>
    </source>
</evidence>
<sequence length="553" mass="58833">MSDPTARKRRAPPPAASAPRGRLGGRARGLVAFALACAVSPLADAQGSLLHEFIPPDPEEDVSLATTTLDGGLPAAIQTPSGLATAPDPQRPPGSQQQVYSSAGSDAGPDASYEPDRDTRRPNVERYDDPFSPATAPFKRLQAYDAVRADYSLVVRERSLTPIEVGGAVSAGDEAFYGDIAVDLVPSQPVRIPTVGPETRLVRMHVNPATPVVLLRDGADNWFARGTTSARVRLVVQLAIARATFGSEFADVDWGKLEPYRTPQEPSHEAAFRQVAQAIGISPSMRPRDVVHRMVEYFRSFAPSDEPPREHGDIYLDLALSRKGVCRHRAFAFLVTALHIGIPARMVVNEAHAWVEVFDGSLWHRIDLGGAALDMDQEIDPSRPPHVPPPDPYSWPEQRDSGQALAERTRAEQAPQGPSGPGSAGSAGSNAAAPPASALPPPTPTSDPGDRPAERTEIVVTALDKDIRRGFPFHIQGQISSGGAPCGHVRVDVILTGSAAPQGVTVGSLSTDERGRYDGAVILRSDIALGAYDLVIATPGDVRCKAGRSDMAP</sequence>
<dbReference type="AlphaFoldDB" id="A0A4P2PW86"/>
<accession>A0A4P2PW86</accession>
<feature type="compositionally biased region" description="Low complexity" evidence="1">
    <location>
        <begin position="426"/>
        <end position="436"/>
    </location>
</feature>
<evidence type="ECO:0000256" key="1">
    <source>
        <dbReference type="SAM" id="MobiDB-lite"/>
    </source>
</evidence>
<reference evidence="3 4" key="1">
    <citation type="submission" date="2015-09" db="EMBL/GenBank/DDBJ databases">
        <title>Sorangium comparison.</title>
        <authorList>
            <person name="Zaburannyi N."/>
            <person name="Bunk B."/>
            <person name="Overmann J."/>
            <person name="Mueller R."/>
        </authorList>
    </citation>
    <scope>NUCLEOTIDE SEQUENCE [LARGE SCALE GENOMIC DNA]</scope>
    <source>
        <strain evidence="3 4">So ceGT47</strain>
    </source>
</reference>
<feature type="region of interest" description="Disordered" evidence="1">
    <location>
        <begin position="375"/>
        <end position="453"/>
    </location>
</feature>
<feature type="domain" description="Transglutaminase-like" evidence="2">
    <location>
        <begin position="282"/>
        <end position="367"/>
    </location>
</feature>
<organism evidence="3 4">
    <name type="scientific">Sorangium cellulosum</name>
    <name type="common">Polyangium cellulosum</name>
    <dbReference type="NCBI Taxonomy" id="56"/>
    <lineage>
        <taxon>Bacteria</taxon>
        <taxon>Pseudomonadati</taxon>
        <taxon>Myxococcota</taxon>
        <taxon>Polyangia</taxon>
        <taxon>Polyangiales</taxon>
        <taxon>Polyangiaceae</taxon>
        <taxon>Sorangium</taxon>
    </lineage>
</organism>
<dbReference type="InterPro" id="IPR002931">
    <property type="entry name" value="Transglutaminase-like"/>
</dbReference>
<evidence type="ECO:0000313" key="3">
    <source>
        <dbReference type="EMBL" id="AUX21105.1"/>
    </source>
</evidence>
<feature type="compositionally biased region" description="Low complexity" evidence="1">
    <location>
        <begin position="101"/>
        <end position="112"/>
    </location>
</feature>
<evidence type="ECO:0000259" key="2">
    <source>
        <dbReference type="Pfam" id="PF01841"/>
    </source>
</evidence>
<name>A0A4P2PW86_SORCE</name>
<feature type="compositionally biased region" description="Pro residues" evidence="1">
    <location>
        <begin position="382"/>
        <end position="393"/>
    </location>
</feature>
<dbReference type="Proteomes" id="UP000295781">
    <property type="component" value="Chromosome"/>
</dbReference>
<feature type="compositionally biased region" description="Basic and acidic residues" evidence="1">
    <location>
        <begin position="114"/>
        <end position="129"/>
    </location>
</feature>